<dbReference type="Pfam" id="PF13490">
    <property type="entry name" value="zf-HC2"/>
    <property type="match status" value="1"/>
</dbReference>
<feature type="compositionally biased region" description="Low complexity" evidence="1">
    <location>
        <begin position="89"/>
        <end position="103"/>
    </location>
</feature>
<dbReference type="InterPro" id="IPR027383">
    <property type="entry name" value="Znf_put"/>
</dbReference>
<reference evidence="3 4" key="1">
    <citation type="submission" date="2020-02" db="EMBL/GenBank/DDBJ databases">
        <authorList>
            <person name="Babadi Z.K."/>
            <person name="Risdian C."/>
            <person name="Ebrahimipour G.H."/>
            <person name="Wink J."/>
        </authorList>
    </citation>
    <scope>NUCLEOTIDE SEQUENCE [LARGE SCALE GENOMIC DNA]</scope>
    <source>
        <strain evidence="3 4">ZKHCc1 1396</strain>
    </source>
</reference>
<feature type="compositionally biased region" description="Basic residues" evidence="1">
    <location>
        <begin position="72"/>
        <end position="83"/>
    </location>
</feature>
<keyword evidence="4" id="KW-1185">Reference proteome</keyword>
<evidence type="ECO:0000313" key="3">
    <source>
        <dbReference type="EMBL" id="MBE4753242.1"/>
    </source>
</evidence>
<feature type="region of interest" description="Disordered" evidence="1">
    <location>
        <begin position="55"/>
        <end position="123"/>
    </location>
</feature>
<evidence type="ECO:0000256" key="1">
    <source>
        <dbReference type="SAM" id="MobiDB-lite"/>
    </source>
</evidence>
<comment type="caution">
    <text evidence="3">The sequence shown here is derived from an EMBL/GenBank/DDBJ whole genome shotgun (WGS) entry which is preliminary data.</text>
</comment>
<protein>
    <submittedName>
        <fullName evidence="3">Zf-HC2 domain-containing protein</fullName>
    </submittedName>
</protein>
<dbReference type="Gene3D" id="1.10.10.1320">
    <property type="entry name" value="Anti-sigma factor, zinc-finger domain"/>
    <property type="match status" value="1"/>
</dbReference>
<dbReference type="Proteomes" id="UP001516472">
    <property type="component" value="Unassembled WGS sequence"/>
</dbReference>
<evidence type="ECO:0000259" key="2">
    <source>
        <dbReference type="Pfam" id="PF13490"/>
    </source>
</evidence>
<dbReference type="RefSeq" id="WP_193430398.1">
    <property type="nucleotide sequence ID" value="NZ_CBCSIP010000030.1"/>
</dbReference>
<name>A0ABR9PZ93_9BACT</name>
<proteinExistence type="predicted"/>
<dbReference type="EMBL" id="JAAIYO010000017">
    <property type="protein sequence ID" value="MBE4753242.1"/>
    <property type="molecule type" value="Genomic_DNA"/>
</dbReference>
<organism evidence="3 4">
    <name type="scientific">Corallococcus soli</name>
    <dbReference type="NCBI Taxonomy" id="2710757"/>
    <lineage>
        <taxon>Bacteria</taxon>
        <taxon>Pseudomonadati</taxon>
        <taxon>Myxococcota</taxon>
        <taxon>Myxococcia</taxon>
        <taxon>Myxococcales</taxon>
        <taxon>Cystobacterineae</taxon>
        <taxon>Myxococcaceae</taxon>
        <taxon>Corallococcus</taxon>
    </lineage>
</organism>
<dbReference type="InterPro" id="IPR041916">
    <property type="entry name" value="Anti_sigma_zinc_sf"/>
</dbReference>
<gene>
    <name evidence="3" type="ORF">G4177_34340</name>
</gene>
<evidence type="ECO:0000313" key="4">
    <source>
        <dbReference type="Proteomes" id="UP001516472"/>
    </source>
</evidence>
<feature type="domain" description="Putative zinc-finger" evidence="2">
    <location>
        <begin position="8"/>
        <end position="34"/>
    </location>
</feature>
<sequence length="123" mass="13045">MIAECVSLTAFVDGHLAPEAHEGFLSHLTGCEACGIRFHELLQLDVLGRLAMDGAQGPRGLAALGALTPPPHRLKAGPRRRAPEHRGTRSPAGGAPSSASGPRSPRPARRPRRWSPPDRSGRP</sequence>
<accession>A0ABR9PZ93</accession>